<organism evidence="2 3">
    <name type="scientific">Paractinoplanes atraurantiacus</name>
    <dbReference type="NCBI Taxonomy" id="1036182"/>
    <lineage>
        <taxon>Bacteria</taxon>
        <taxon>Bacillati</taxon>
        <taxon>Actinomycetota</taxon>
        <taxon>Actinomycetes</taxon>
        <taxon>Micromonosporales</taxon>
        <taxon>Micromonosporaceae</taxon>
        <taxon>Paractinoplanes</taxon>
    </lineage>
</organism>
<evidence type="ECO:0000259" key="1">
    <source>
        <dbReference type="Pfam" id="PF08241"/>
    </source>
</evidence>
<dbReference type="PANTHER" id="PTHR43460:SF1">
    <property type="entry name" value="METHYLTRANSFERASE TYPE 11 DOMAIN-CONTAINING PROTEIN"/>
    <property type="match status" value="1"/>
</dbReference>
<dbReference type="EMBL" id="OBDY01000040">
    <property type="protein sequence ID" value="SNY71666.1"/>
    <property type="molecule type" value="Genomic_DNA"/>
</dbReference>
<dbReference type="GO" id="GO:0008757">
    <property type="term" value="F:S-adenosylmethionine-dependent methyltransferase activity"/>
    <property type="evidence" value="ECO:0007669"/>
    <property type="project" value="InterPro"/>
</dbReference>
<keyword evidence="2" id="KW-0489">Methyltransferase</keyword>
<dbReference type="Pfam" id="PF08241">
    <property type="entry name" value="Methyltransf_11"/>
    <property type="match status" value="1"/>
</dbReference>
<dbReference type="InterPro" id="IPR029063">
    <property type="entry name" value="SAM-dependent_MTases_sf"/>
</dbReference>
<dbReference type="SUPFAM" id="SSF53335">
    <property type="entry name" value="S-adenosyl-L-methionine-dependent methyltransferases"/>
    <property type="match status" value="1"/>
</dbReference>
<dbReference type="RefSeq" id="WP_097328645.1">
    <property type="nucleotide sequence ID" value="NZ_OBDY01000040.1"/>
</dbReference>
<dbReference type="Gene3D" id="3.40.50.150">
    <property type="entry name" value="Vaccinia Virus protein VP39"/>
    <property type="match status" value="1"/>
</dbReference>
<dbReference type="InterPro" id="IPR013216">
    <property type="entry name" value="Methyltransf_11"/>
</dbReference>
<dbReference type="GO" id="GO:0032259">
    <property type="term" value="P:methylation"/>
    <property type="evidence" value="ECO:0007669"/>
    <property type="project" value="UniProtKB-KW"/>
</dbReference>
<keyword evidence="3" id="KW-1185">Reference proteome</keyword>
<proteinExistence type="predicted"/>
<gene>
    <name evidence="2" type="ORF">SAMN05421748_14077</name>
</gene>
<protein>
    <submittedName>
        <fullName evidence="2">Methyltransferase domain-containing protein</fullName>
    </submittedName>
</protein>
<accession>A0A285KJQ5</accession>
<dbReference type="OrthoDB" id="9795864at2"/>
<keyword evidence="2" id="KW-0808">Transferase</keyword>
<dbReference type="Proteomes" id="UP000219612">
    <property type="component" value="Unassembled WGS sequence"/>
</dbReference>
<dbReference type="InterPro" id="IPR052939">
    <property type="entry name" value="23S_rRNA_MeTrnsfrase_RlmA"/>
</dbReference>
<feature type="domain" description="Methyltransferase type 11" evidence="1">
    <location>
        <begin position="51"/>
        <end position="136"/>
    </location>
</feature>
<dbReference type="PANTHER" id="PTHR43460">
    <property type="entry name" value="METHYLTRANSFERASE"/>
    <property type="match status" value="1"/>
</dbReference>
<evidence type="ECO:0000313" key="3">
    <source>
        <dbReference type="Proteomes" id="UP000219612"/>
    </source>
</evidence>
<dbReference type="AlphaFoldDB" id="A0A285KJQ5"/>
<dbReference type="CDD" id="cd02440">
    <property type="entry name" value="AdoMet_MTases"/>
    <property type="match status" value="1"/>
</dbReference>
<reference evidence="2 3" key="1">
    <citation type="submission" date="2017-09" db="EMBL/GenBank/DDBJ databases">
        <authorList>
            <person name="Ehlers B."/>
            <person name="Leendertz F.H."/>
        </authorList>
    </citation>
    <scope>NUCLEOTIDE SEQUENCE [LARGE SCALE GENOMIC DNA]</scope>
    <source>
        <strain evidence="2 3">CGMCC 4.6857</strain>
    </source>
</reference>
<name>A0A285KJQ5_9ACTN</name>
<evidence type="ECO:0000313" key="2">
    <source>
        <dbReference type="EMBL" id="SNY71666.1"/>
    </source>
</evidence>
<sequence length="247" mass="26430">MEFERLVAEAIGAPLKGWDFGWLAGRVEGSDPSWSYPLLAGELVRSGSRLLDVDTGGGELLSSLAPLPAGAVATEGWEPNLASARERLGPLGVDVRFGRGDGLPVADRSVDVVLNRHGRLDAGEVARVLAPGGALLTQQVGSDDCAEINAALGAPAAYGRSWNAGGAVAELGAVGMGVIDVREEWPSLTFYDIGALVYQLRAVAWQVPDFTVSRYEEGLRRIDRHIRESGEFRVRAHRFLVRAERSA</sequence>